<name>A0A9W8B447_9FUNG</name>
<proteinExistence type="predicted"/>
<sequence>MASSPYTSESQSPTFGAYAVSPIFPESTAPQFPAKLAVPPQYTPPEGDSLPQLLSSSPLSLPTNSTPLDYCTSFDEDSHSTRPEALFADALADEGLVSTQLTPFQLLSSLDQLVTDAWSNLATEPAQDAIIDWDACDVSCGGCSEPLTHCTCPATEAGCFFGECPDEKW</sequence>
<dbReference type="EMBL" id="JANBQB010000145">
    <property type="protein sequence ID" value="KAJ1980923.1"/>
    <property type="molecule type" value="Genomic_DNA"/>
</dbReference>
<feature type="region of interest" description="Disordered" evidence="1">
    <location>
        <begin position="35"/>
        <end position="58"/>
    </location>
</feature>
<organism evidence="2 3">
    <name type="scientific">Dimargaris verticillata</name>
    <dbReference type="NCBI Taxonomy" id="2761393"/>
    <lineage>
        <taxon>Eukaryota</taxon>
        <taxon>Fungi</taxon>
        <taxon>Fungi incertae sedis</taxon>
        <taxon>Zoopagomycota</taxon>
        <taxon>Kickxellomycotina</taxon>
        <taxon>Dimargaritomycetes</taxon>
        <taxon>Dimargaritales</taxon>
        <taxon>Dimargaritaceae</taxon>
        <taxon>Dimargaris</taxon>
    </lineage>
</organism>
<evidence type="ECO:0000313" key="3">
    <source>
        <dbReference type="Proteomes" id="UP001151582"/>
    </source>
</evidence>
<comment type="caution">
    <text evidence="2">The sequence shown here is derived from an EMBL/GenBank/DDBJ whole genome shotgun (WGS) entry which is preliminary data.</text>
</comment>
<evidence type="ECO:0000256" key="1">
    <source>
        <dbReference type="SAM" id="MobiDB-lite"/>
    </source>
</evidence>
<accession>A0A9W8B447</accession>
<keyword evidence="3" id="KW-1185">Reference proteome</keyword>
<gene>
    <name evidence="2" type="ORF">H4R34_002277</name>
</gene>
<dbReference type="AlphaFoldDB" id="A0A9W8B447"/>
<dbReference type="OrthoDB" id="10343723at2759"/>
<protein>
    <submittedName>
        <fullName evidence="2">Uncharacterized protein</fullName>
    </submittedName>
</protein>
<dbReference type="Proteomes" id="UP001151582">
    <property type="component" value="Unassembled WGS sequence"/>
</dbReference>
<evidence type="ECO:0000313" key="2">
    <source>
        <dbReference type="EMBL" id="KAJ1980923.1"/>
    </source>
</evidence>
<reference evidence="2" key="1">
    <citation type="submission" date="2022-07" db="EMBL/GenBank/DDBJ databases">
        <title>Phylogenomic reconstructions and comparative analyses of Kickxellomycotina fungi.</title>
        <authorList>
            <person name="Reynolds N.K."/>
            <person name="Stajich J.E."/>
            <person name="Barry K."/>
            <person name="Grigoriev I.V."/>
            <person name="Crous P."/>
            <person name="Smith M.E."/>
        </authorList>
    </citation>
    <scope>NUCLEOTIDE SEQUENCE</scope>
    <source>
        <strain evidence="2">RSA 567</strain>
    </source>
</reference>
<feature type="compositionally biased region" description="Low complexity" evidence="1">
    <location>
        <begin position="49"/>
        <end position="58"/>
    </location>
</feature>